<keyword evidence="3" id="KW-1185">Reference proteome</keyword>
<dbReference type="Proteomes" id="UP001521222">
    <property type="component" value="Unassembled WGS sequence"/>
</dbReference>
<gene>
    <name evidence="2" type="ORF">SLS59_004705</name>
</gene>
<evidence type="ECO:0000313" key="2">
    <source>
        <dbReference type="EMBL" id="KAL1603049.1"/>
    </source>
</evidence>
<name>A0ABR3RF27_9PLEO</name>
<protein>
    <submittedName>
        <fullName evidence="2">Uncharacterized protein</fullName>
    </submittedName>
</protein>
<feature type="compositionally biased region" description="Basic and acidic residues" evidence="1">
    <location>
        <begin position="194"/>
        <end position="204"/>
    </location>
</feature>
<proteinExistence type="predicted"/>
<reference evidence="2 3" key="1">
    <citation type="submission" date="2024-02" db="EMBL/GenBank/DDBJ databases">
        <title>De novo assembly and annotation of 12 fungi associated with fruit tree decline syndrome in Ontario, Canada.</title>
        <authorList>
            <person name="Sulman M."/>
            <person name="Ellouze W."/>
            <person name="Ilyukhin E."/>
        </authorList>
    </citation>
    <scope>NUCLEOTIDE SEQUENCE [LARGE SCALE GENOMIC DNA]</scope>
    <source>
        <strain evidence="2 3">M97-236</strain>
    </source>
</reference>
<comment type="caution">
    <text evidence="2">The sequence shown here is derived from an EMBL/GenBank/DDBJ whole genome shotgun (WGS) entry which is preliminary data.</text>
</comment>
<evidence type="ECO:0000256" key="1">
    <source>
        <dbReference type="SAM" id="MobiDB-lite"/>
    </source>
</evidence>
<feature type="region of interest" description="Disordered" evidence="1">
    <location>
        <begin position="157"/>
        <end position="211"/>
    </location>
</feature>
<evidence type="ECO:0000313" key="3">
    <source>
        <dbReference type="Proteomes" id="UP001521222"/>
    </source>
</evidence>
<accession>A0ABR3RF27</accession>
<sequence length="211" mass="23677">MIPDSWMPPTPDPTILTDAERRVWAGRVLLACRNGENIEGTRAYETWTDEASLTDTYHEDVMEFIYYQIVNTAETLHTHGSSSLSIWSEDIRDNSEYTFQVRLNYLIKLICFWKSRCEDFKIGNGMQECVALPHKKMLAALSNKKMNANRQAWLEEGRAVSEAAPRPPRPTHGEHGTAGEDVAGAEQKNGPGAPKEEAVLRADIQEASANI</sequence>
<dbReference type="EMBL" id="JAKIXB020000013">
    <property type="protein sequence ID" value="KAL1603049.1"/>
    <property type="molecule type" value="Genomic_DNA"/>
</dbReference>
<organism evidence="2 3">
    <name type="scientific">Nothophoma quercina</name>
    <dbReference type="NCBI Taxonomy" id="749835"/>
    <lineage>
        <taxon>Eukaryota</taxon>
        <taxon>Fungi</taxon>
        <taxon>Dikarya</taxon>
        <taxon>Ascomycota</taxon>
        <taxon>Pezizomycotina</taxon>
        <taxon>Dothideomycetes</taxon>
        <taxon>Pleosporomycetidae</taxon>
        <taxon>Pleosporales</taxon>
        <taxon>Pleosporineae</taxon>
        <taxon>Didymellaceae</taxon>
        <taxon>Nothophoma</taxon>
    </lineage>
</organism>